<feature type="transmembrane region" description="Helical" evidence="3">
    <location>
        <begin position="554"/>
        <end position="576"/>
    </location>
</feature>
<dbReference type="EMBL" id="LR899895">
    <property type="protein sequence ID" value="CAD7243167.1"/>
    <property type="molecule type" value="Genomic_DNA"/>
</dbReference>
<feature type="domain" description="Ig-like" evidence="4">
    <location>
        <begin position="68"/>
        <end position="156"/>
    </location>
</feature>
<dbReference type="InterPro" id="IPR006029">
    <property type="entry name" value="Neurotrans-gated_channel_TM"/>
</dbReference>
<keyword evidence="3" id="KW-1133">Transmembrane helix</keyword>
<keyword evidence="1" id="KW-0677">Repeat</keyword>
<evidence type="ECO:0000259" key="5">
    <source>
        <dbReference type="PROSITE" id="PS50853"/>
    </source>
</evidence>
<accession>A0A7R8XBC0</accession>
<dbReference type="PANTHER" id="PTHR44170:SF56">
    <property type="entry name" value="FIBRONECTIN TYPE-III DOMAIN-CONTAINING PROTEIN"/>
    <property type="match status" value="1"/>
</dbReference>
<evidence type="ECO:0000313" key="6">
    <source>
        <dbReference type="EMBL" id="CAD7243167.1"/>
    </source>
</evidence>
<dbReference type="InterPro" id="IPR038050">
    <property type="entry name" value="Neuro_actylchol_rec"/>
</dbReference>
<reference evidence="6" key="1">
    <citation type="submission" date="2020-11" db="EMBL/GenBank/DDBJ databases">
        <authorList>
            <person name="Tran Van P."/>
        </authorList>
    </citation>
    <scope>NUCLEOTIDE SEQUENCE</scope>
</reference>
<evidence type="ECO:0000313" key="7">
    <source>
        <dbReference type="Proteomes" id="UP000677054"/>
    </source>
</evidence>
<dbReference type="InterPro" id="IPR036719">
    <property type="entry name" value="Neuro-gated_channel_TM_sf"/>
</dbReference>
<dbReference type="CDD" id="cd00063">
    <property type="entry name" value="FN3"/>
    <property type="match status" value="2"/>
</dbReference>
<dbReference type="PRINTS" id="PR00253">
    <property type="entry name" value="GABAARECEPTR"/>
</dbReference>
<dbReference type="GO" id="GO:0016020">
    <property type="term" value="C:membrane"/>
    <property type="evidence" value="ECO:0007669"/>
    <property type="project" value="InterPro"/>
</dbReference>
<dbReference type="Pfam" id="PF02932">
    <property type="entry name" value="Neur_chan_memb"/>
    <property type="match status" value="1"/>
</dbReference>
<feature type="domain" description="Fibronectin type-III" evidence="5">
    <location>
        <begin position="163"/>
        <end position="269"/>
    </location>
</feature>
<dbReference type="Gene3D" id="1.20.58.390">
    <property type="entry name" value="Neurotransmitter-gated ion-channel transmembrane domain"/>
    <property type="match status" value="1"/>
</dbReference>
<dbReference type="GO" id="GO:0098609">
    <property type="term" value="P:cell-cell adhesion"/>
    <property type="evidence" value="ECO:0007669"/>
    <property type="project" value="TreeGrafter"/>
</dbReference>
<evidence type="ECO:0000259" key="4">
    <source>
        <dbReference type="PROSITE" id="PS50835"/>
    </source>
</evidence>
<dbReference type="EMBL" id="CAJPEV010000378">
    <property type="protein sequence ID" value="CAG0884648.1"/>
    <property type="molecule type" value="Genomic_DNA"/>
</dbReference>
<feature type="transmembrane region" description="Helical" evidence="3">
    <location>
        <begin position="523"/>
        <end position="542"/>
    </location>
</feature>
<dbReference type="InterPro" id="IPR003961">
    <property type="entry name" value="FN3_dom"/>
</dbReference>
<dbReference type="Pfam" id="PF00041">
    <property type="entry name" value="fn3"/>
    <property type="match status" value="1"/>
</dbReference>
<dbReference type="AlphaFoldDB" id="A0A7R8XBC0"/>
<dbReference type="SUPFAM" id="SSF90112">
    <property type="entry name" value="Neurotransmitter-gated ion-channel transmembrane pore"/>
    <property type="match status" value="1"/>
</dbReference>
<name>A0A7R8XBC0_9CRUS</name>
<dbReference type="CDD" id="cd19049">
    <property type="entry name" value="LGIC_TM_anion"/>
    <property type="match status" value="1"/>
</dbReference>
<dbReference type="OrthoDB" id="6381336at2759"/>
<keyword evidence="2" id="KW-1015">Disulfide bond</keyword>
<evidence type="ECO:0000256" key="3">
    <source>
        <dbReference type="SAM" id="Phobius"/>
    </source>
</evidence>
<dbReference type="PANTHER" id="PTHR44170">
    <property type="entry name" value="PROTEIN SIDEKICK"/>
    <property type="match status" value="1"/>
</dbReference>
<dbReference type="InterPro" id="IPR003599">
    <property type="entry name" value="Ig_sub"/>
</dbReference>
<dbReference type="SMART" id="SM00409">
    <property type="entry name" value="IG"/>
    <property type="match status" value="1"/>
</dbReference>
<keyword evidence="3" id="KW-0472">Membrane</keyword>
<dbReference type="InterPro" id="IPR036116">
    <property type="entry name" value="FN3_sf"/>
</dbReference>
<dbReference type="Gene3D" id="2.60.40.10">
    <property type="entry name" value="Immunoglobulins"/>
    <property type="match status" value="3"/>
</dbReference>
<keyword evidence="3" id="KW-0812">Transmembrane</keyword>
<dbReference type="PROSITE" id="PS50853">
    <property type="entry name" value="FN3"/>
    <property type="match status" value="2"/>
</dbReference>
<gene>
    <name evidence="6" type="ORF">DSTB1V02_LOCUS3100</name>
</gene>
<evidence type="ECO:0000256" key="1">
    <source>
        <dbReference type="ARBA" id="ARBA00022737"/>
    </source>
</evidence>
<dbReference type="InterPro" id="IPR007110">
    <property type="entry name" value="Ig-like_dom"/>
</dbReference>
<dbReference type="GO" id="GO:0004888">
    <property type="term" value="F:transmembrane signaling receptor activity"/>
    <property type="evidence" value="ECO:0007669"/>
    <property type="project" value="InterPro"/>
</dbReference>
<dbReference type="SUPFAM" id="SSF48726">
    <property type="entry name" value="Immunoglobulin"/>
    <property type="match status" value="1"/>
</dbReference>
<feature type="transmembrane region" description="Helical" evidence="3">
    <location>
        <begin position="489"/>
        <end position="511"/>
    </location>
</feature>
<dbReference type="InterPro" id="IPR036179">
    <property type="entry name" value="Ig-like_dom_sf"/>
</dbReference>
<dbReference type="GO" id="GO:0005254">
    <property type="term" value="F:chloride channel activity"/>
    <property type="evidence" value="ECO:0007669"/>
    <property type="project" value="UniProtKB-ARBA"/>
</dbReference>
<protein>
    <submittedName>
        <fullName evidence="6">Uncharacterized protein</fullName>
    </submittedName>
</protein>
<dbReference type="SUPFAM" id="SSF49265">
    <property type="entry name" value="Fibronectin type III"/>
    <property type="match status" value="2"/>
</dbReference>
<dbReference type="InterPro" id="IPR006028">
    <property type="entry name" value="GABAA/Glycine_rcpt"/>
</dbReference>
<keyword evidence="7" id="KW-1185">Reference proteome</keyword>
<dbReference type="GO" id="GO:0099095">
    <property type="term" value="F:ligand-gated monoatomic anion channel activity"/>
    <property type="evidence" value="ECO:0007669"/>
    <property type="project" value="UniProtKB-ARBA"/>
</dbReference>
<feature type="domain" description="Fibronectin type-III" evidence="5">
    <location>
        <begin position="274"/>
        <end position="388"/>
    </location>
</feature>
<proteinExistence type="predicted"/>
<organism evidence="6">
    <name type="scientific">Darwinula stevensoni</name>
    <dbReference type="NCBI Taxonomy" id="69355"/>
    <lineage>
        <taxon>Eukaryota</taxon>
        <taxon>Metazoa</taxon>
        <taxon>Ecdysozoa</taxon>
        <taxon>Arthropoda</taxon>
        <taxon>Crustacea</taxon>
        <taxon>Oligostraca</taxon>
        <taxon>Ostracoda</taxon>
        <taxon>Podocopa</taxon>
        <taxon>Podocopida</taxon>
        <taxon>Darwinulocopina</taxon>
        <taxon>Darwinuloidea</taxon>
        <taxon>Darwinulidae</taxon>
        <taxon>Darwinula</taxon>
    </lineage>
</organism>
<sequence length="686" mass="76767">MRPENFPTQKVWGFLPGANWDLIKYGKGGGRGCRNSSNLKESAMVLWARVVLLLQCVSVLKSSSIEDPKQLKFQMEVEGSKVVRKGDDLNVTCVTVDSSIPGAEWIQPERMSGGNSNSTTIVGNLLQLKNVQVSGNYTCVAKSKEQDRIERTMLITVQDLPHAPFDLRVSEVTDSSLRLEWYYPLSPHVYTSSKPSHIMYYMVLYKPHNPSWPTHHGKQDLFEISDITENQYTIKNLNSSKEYEFHVLAVNLLGRGPVSKQIYATTKGTVPKSSPTHVKAKYLSQTSLLIRWAKPEIKANANRNHGHYQYSTTSTPRATAYKVYYTSNPDLGIEEWSSQVDIANRDWGGITIISGLAPLTVYTVMVQAYTTNGPTPISPPIQVKTQYRVPSQPSDIRVVNRTTTSISLVWDPPVALEDAQEPLINGTFYENITYEWETVESGTGIDLDSAHHSVGRFEAEAIQEEGHYNEYSEGRYAKVAMKVILTRKLSFYLLQTYVPSGLLVLISWLSYLINPEHVPGRMLVCVATILANSTMFTGFQSQMPTVSYVKAIDVWMMACIAFGIFSLVEFSVVIHMGKRWKDINRTPSPDGSLFARLPFQMLPDSISGRALTKRPPPMWIWNQEDVPPGGISTCCSDVHPVENPPGGKFHLTRNNVYEWIRGFPPGGDVHLVPNPPPTHLVKQPGG</sequence>
<dbReference type="GO" id="GO:0005230">
    <property type="term" value="F:extracellular ligand-gated monoatomic ion channel activity"/>
    <property type="evidence" value="ECO:0007669"/>
    <property type="project" value="UniProtKB-ARBA"/>
</dbReference>
<dbReference type="SMART" id="SM00060">
    <property type="entry name" value="FN3"/>
    <property type="match status" value="3"/>
</dbReference>
<dbReference type="Proteomes" id="UP000677054">
    <property type="component" value="Unassembled WGS sequence"/>
</dbReference>
<dbReference type="InterPro" id="IPR013783">
    <property type="entry name" value="Ig-like_fold"/>
</dbReference>
<evidence type="ECO:0000256" key="2">
    <source>
        <dbReference type="ARBA" id="ARBA00023157"/>
    </source>
</evidence>
<dbReference type="PROSITE" id="PS50835">
    <property type="entry name" value="IG_LIKE"/>
    <property type="match status" value="1"/>
</dbReference>